<dbReference type="RefSeq" id="WP_046324631.1">
    <property type="nucleotide sequence ID" value="NZ_JBHTMT010000003.1"/>
</dbReference>
<dbReference type="PROSITE" id="PS00798">
    <property type="entry name" value="ALDOKETO_REDUCTASE_1"/>
    <property type="match status" value="1"/>
</dbReference>
<dbReference type="PATRIC" id="fig|1218507.3.peg.841"/>
<dbReference type="FunFam" id="3.20.20.100:FF:000015">
    <property type="entry name" value="Oxidoreductase, aldo/keto reductase family"/>
    <property type="match status" value="1"/>
</dbReference>
<dbReference type="InterPro" id="IPR023210">
    <property type="entry name" value="NADP_OxRdtase_dom"/>
</dbReference>
<dbReference type="EMBL" id="JXLI01000009">
    <property type="protein sequence ID" value="KJY57145.1"/>
    <property type="molecule type" value="Genomic_DNA"/>
</dbReference>
<dbReference type="GO" id="GO:0016616">
    <property type="term" value="F:oxidoreductase activity, acting on the CH-OH group of donors, NAD or NADP as acceptor"/>
    <property type="evidence" value="ECO:0007669"/>
    <property type="project" value="UniProtKB-ARBA"/>
</dbReference>
<dbReference type="PROSITE" id="PS00062">
    <property type="entry name" value="ALDOKETO_REDUCTASE_2"/>
    <property type="match status" value="1"/>
</dbReference>
<gene>
    <name evidence="7" type="primary">dkgA</name>
    <name evidence="7" type="ORF">JF74_06720</name>
</gene>
<dbReference type="OrthoDB" id="9804790at2"/>
<dbReference type="STRING" id="1218507.JF74_06720"/>
<keyword evidence="3" id="KW-0560">Oxidoreductase</keyword>
<evidence type="ECO:0000256" key="1">
    <source>
        <dbReference type="ARBA" id="ARBA00007905"/>
    </source>
</evidence>
<dbReference type="PANTHER" id="PTHR43827">
    <property type="entry name" value="2,5-DIKETO-D-GLUCONIC ACID REDUCTASE"/>
    <property type="match status" value="1"/>
</dbReference>
<dbReference type="Gene3D" id="3.20.20.100">
    <property type="entry name" value="NADP-dependent oxidoreductase domain"/>
    <property type="match status" value="1"/>
</dbReference>
<dbReference type="PRINTS" id="PR00069">
    <property type="entry name" value="ALDKETRDTASE"/>
</dbReference>
<feature type="domain" description="NADP-dependent oxidoreductase" evidence="6">
    <location>
        <begin position="17"/>
        <end position="258"/>
    </location>
</feature>
<dbReference type="SUPFAM" id="SSF51430">
    <property type="entry name" value="NAD(P)-linked oxidoreductase"/>
    <property type="match status" value="1"/>
</dbReference>
<name>A0A0F4LEX1_9LACO</name>
<keyword evidence="2" id="KW-0521">NADP</keyword>
<evidence type="ECO:0000256" key="5">
    <source>
        <dbReference type="PIRSR" id="PIRSR000097-3"/>
    </source>
</evidence>
<comment type="caution">
    <text evidence="7">The sequence shown here is derived from an EMBL/GenBank/DDBJ whole genome shotgun (WGS) entry which is preliminary data.</text>
</comment>
<evidence type="ECO:0000313" key="8">
    <source>
        <dbReference type="Proteomes" id="UP000033531"/>
    </source>
</evidence>
<dbReference type="PIRSF" id="PIRSF000097">
    <property type="entry name" value="AKR"/>
    <property type="match status" value="1"/>
</dbReference>
<dbReference type="PANTHER" id="PTHR43827:SF3">
    <property type="entry name" value="NADP-DEPENDENT OXIDOREDUCTASE DOMAIN-CONTAINING PROTEIN"/>
    <property type="match status" value="1"/>
</dbReference>
<dbReference type="Proteomes" id="UP000033531">
    <property type="component" value="Unassembled WGS sequence"/>
</dbReference>
<dbReference type="InterPro" id="IPR018170">
    <property type="entry name" value="Aldo/ket_reductase_CS"/>
</dbReference>
<evidence type="ECO:0000259" key="6">
    <source>
        <dbReference type="Pfam" id="PF00248"/>
    </source>
</evidence>
<organism evidence="7 8">
    <name type="scientific">Lactobacillus melliventris</name>
    <dbReference type="NCBI Taxonomy" id="1218507"/>
    <lineage>
        <taxon>Bacteria</taxon>
        <taxon>Bacillati</taxon>
        <taxon>Bacillota</taxon>
        <taxon>Bacilli</taxon>
        <taxon>Lactobacillales</taxon>
        <taxon>Lactobacillaceae</taxon>
        <taxon>Lactobacillus</taxon>
    </lineage>
</organism>
<evidence type="ECO:0000256" key="2">
    <source>
        <dbReference type="ARBA" id="ARBA00022857"/>
    </source>
</evidence>
<evidence type="ECO:0000256" key="3">
    <source>
        <dbReference type="ARBA" id="ARBA00023002"/>
    </source>
</evidence>
<accession>A0A0F4LEX1</accession>
<sequence length="284" mass="32399">MIETTLNNGISMPTLGIGVFQITDLTMAENVVEDAIRIGYRLIDTASSYGNEEAVGKAIKNSGVDRTDLFITTKLWVSDTGYDATKRAITTSLRKLQLDYLDLYLIYQPYGDVYGSWRAMEEAYKAGIIRAIGVSNFSPDRVLDLSLYNDIRPVVDQIEINPWMQEAKEVSFLQENKIQPEAWAPFAEGKHHMFTNSLIRQIAADHHKTTGQVILRWLVQRGIVVIPKSIHHDRLVENSKIFDFELNQTEMAQIKNLDKNESQFFDHRDPASVKNIHDLIRNVD</sequence>
<protein>
    <submittedName>
        <fullName evidence="7">2,5-didehydrogluconate reductase</fullName>
    </submittedName>
</protein>
<dbReference type="InterPro" id="IPR020471">
    <property type="entry name" value="AKR"/>
</dbReference>
<feature type="active site" description="Proton donor" evidence="4">
    <location>
        <position position="49"/>
    </location>
</feature>
<dbReference type="AlphaFoldDB" id="A0A0F4LEX1"/>
<feature type="site" description="Lowers pKa of active site Tyr" evidence="5">
    <location>
        <position position="74"/>
    </location>
</feature>
<comment type="similarity">
    <text evidence="1">Belongs to the aldo/keto reductase family.</text>
</comment>
<proteinExistence type="inferred from homology"/>
<reference evidence="7 8" key="1">
    <citation type="submission" date="2015-01" db="EMBL/GenBank/DDBJ databases">
        <title>Comparative genomics of the lactic acid bacteria isolated from the honey bee gut.</title>
        <authorList>
            <person name="Ellegaard K.M."/>
            <person name="Tamarit D."/>
            <person name="Javelind E."/>
            <person name="Olofsson T."/>
            <person name="Andersson S.G."/>
            <person name="Vasquez A."/>
        </authorList>
    </citation>
    <scope>NUCLEOTIDE SEQUENCE [LARGE SCALE GENOMIC DNA]</scope>
    <source>
        <strain evidence="7 8">Hma8</strain>
    </source>
</reference>
<evidence type="ECO:0000256" key="4">
    <source>
        <dbReference type="PIRSR" id="PIRSR000097-1"/>
    </source>
</evidence>
<evidence type="ECO:0000313" key="7">
    <source>
        <dbReference type="EMBL" id="KJY57145.1"/>
    </source>
</evidence>
<dbReference type="HOGENOM" id="CLU_023205_0_1_9"/>
<dbReference type="InterPro" id="IPR036812">
    <property type="entry name" value="NAD(P)_OxRdtase_dom_sf"/>
</dbReference>
<dbReference type="PROSITE" id="PS00063">
    <property type="entry name" value="ALDOKETO_REDUCTASE_3"/>
    <property type="match status" value="1"/>
</dbReference>
<dbReference type="Pfam" id="PF00248">
    <property type="entry name" value="Aldo_ket_red"/>
    <property type="match status" value="1"/>
</dbReference>